<dbReference type="CDD" id="cd02440">
    <property type="entry name" value="AdoMet_MTases"/>
    <property type="match status" value="1"/>
</dbReference>
<reference evidence="3 5" key="1">
    <citation type="submission" date="2015-05" db="EMBL/GenBank/DDBJ databases">
        <title>Genome assembly of Archangium gephyra DSM 2261.</title>
        <authorList>
            <person name="Sharma G."/>
            <person name="Subramanian S."/>
        </authorList>
    </citation>
    <scope>NUCLEOTIDE SEQUENCE [LARGE SCALE GENOMIC DNA]</scope>
    <source>
        <strain evidence="3 5">DSM 2261</strain>
    </source>
</reference>
<dbReference type="RefSeq" id="WP_053066515.1">
    <property type="nucleotide sequence ID" value="NZ_CP011509.1"/>
</dbReference>
<dbReference type="Gene3D" id="3.40.50.150">
    <property type="entry name" value="Vaccinia Virus protein VP39"/>
    <property type="match status" value="1"/>
</dbReference>
<protein>
    <submittedName>
        <fullName evidence="3 4">Methyltransferase</fullName>
    </submittedName>
</protein>
<evidence type="ECO:0000256" key="1">
    <source>
        <dbReference type="ARBA" id="ARBA00022679"/>
    </source>
</evidence>
<dbReference type="EMBL" id="CP011509">
    <property type="protein sequence ID" value="AKJ02170.1"/>
    <property type="molecule type" value="Genomic_DNA"/>
</dbReference>
<gene>
    <name evidence="3" type="ORF">AA314_03796</name>
    <name evidence="4" type="ORF">ATI61_108440</name>
</gene>
<dbReference type="InterPro" id="IPR029063">
    <property type="entry name" value="SAM-dependent_MTases_sf"/>
</dbReference>
<dbReference type="EMBL" id="QUMU01000008">
    <property type="protein sequence ID" value="REG28897.1"/>
    <property type="molecule type" value="Genomic_DNA"/>
</dbReference>
<proteinExistence type="predicted"/>
<feature type="domain" description="Methyltransferase type 11" evidence="2">
    <location>
        <begin position="58"/>
        <end position="148"/>
    </location>
</feature>
<dbReference type="InterPro" id="IPR013216">
    <property type="entry name" value="Methyltransf_11"/>
</dbReference>
<dbReference type="AlphaFoldDB" id="A0AAC8Q6Y7"/>
<dbReference type="Pfam" id="PF08241">
    <property type="entry name" value="Methyltransf_11"/>
    <property type="match status" value="1"/>
</dbReference>
<evidence type="ECO:0000313" key="3">
    <source>
        <dbReference type="EMBL" id="AKJ02170.1"/>
    </source>
</evidence>
<dbReference type="Proteomes" id="UP000256345">
    <property type="component" value="Unassembled WGS sequence"/>
</dbReference>
<keyword evidence="1" id="KW-0808">Transferase</keyword>
<keyword evidence="6" id="KW-1185">Reference proteome</keyword>
<keyword evidence="3" id="KW-0489">Methyltransferase</keyword>
<name>A0AAC8Q6Y7_9BACT</name>
<dbReference type="SUPFAM" id="SSF53335">
    <property type="entry name" value="S-adenosyl-L-methionine-dependent methyltransferases"/>
    <property type="match status" value="1"/>
</dbReference>
<evidence type="ECO:0000313" key="6">
    <source>
        <dbReference type="Proteomes" id="UP000256345"/>
    </source>
</evidence>
<dbReference type="PANTHER" id="PTHR43861:SF3">
    <property type="entry name" value="PUTATIVE (AFU_ORTHOLOGUE AFUA_2G14390)-RELATED"/>
    <property type="match status" value="1"/>
</dbReference>
<reference evidence="4 6" key="2">
    <citation type="submission" date="2018-08" db="EMBL/GenBank/DDBJ databases">
        <title>Genomic Encyclopedia of Archaeal and Bacterial Type Strains, Phase II (KMG-II): from individual species to whole genera.</title>
        <authorList>
            <person name="Goeker M."/>
        </authorList>
    </citation>
    <scope>NUCLEOTIDE SEQUENCE [LARGE SCALE GENOMIC DNA]</scope>
    <source>
        <strain evidence="4 6">DSM 2261</strain>
    </source>
</reference>
<evidence type="ECO:0000259" key="2">
    <source>
        <dbReference type="Pfam" id="PF08241"/>
    </source>
</evidence>
<evidence type="ECO:0000313" key="5">
    <source>
        <dbReference type="Proteomes" id="UP000035579"/>
    </source>
</evidence>
<dbReference type="GO" id="GO:0008757">
    <property type="term" value="F:S-adenosylmethionine-dependent methyltransferase activity"/>
    <property type="evidence" value="ECO:0007669"/>
    <property type="project" value="InterPro"/>
</dbReference>
<accession>A0AAC8Q6Y7</accession>
<dbReference type="Proteomes" id="UP000035579">
    <property type="component" value="Chromosome"/>
</dbReference>
<organism evidence="3 5">
    <name type="scientific">Archangium gephyra</name>
    <dbReference type="NCBI Taxonomy" id="48"/>
    <lineage>
        <taxon>Bacteria</taxon>
        <taxon>Pseudomonadati</taxon>
        <taxon>Myxococcota</taxon>
        <taxon>Myxococcia</taxon>
        <taxon>Myxococcales</taxon>
        <taxon>Cystobacterineae</taxon>
        <taxon>Archangiaceae</taxon>
        <taxon>Archangium</taxon>
    </lineage>
</organism>
<sequence length="271" mass="30761">MTSQVETMAAKIQGYKQDLGNSGMQGRRRLQAIEGMADHITLRRMEGLGIKEGWRCFEVGCGSGSIARWMSYRVAPHGHVLAVDMNTEFVADAASAILEVRQQDITTMRPPERTFDLVHSRMVLQHLAEREELVERLISSLKPGGWLLLEEMETFSLFQNDTGPFLQVVEIMHAMGRAAGTAVDWARTLPRTFQRRGLQNVNAEGEMLYFSGGSPTAEFHRLTGEQHWPYAEKMRLLTRAQFDQYSERLKDPNAWFYGPTIFGVWGQRPPA</sequence>
<evidence type="ECO:0000313" key="4">
    <source>
        <dbReference type="EMBL" id="REG28897.1"/>
    </source>
</evidence>
<dbReference type="PANTHER" id="PTHR43861">
    <property type="entry name" value="TRANS-ACONITATE 2-METHYLTRANSFERASE-RELATED"/>
    <property type="match status" value="1"/>
</dbReference>
<dbReference type="KEGG" id="age:AA314_03796"/>
<dbReference type="GO" id="GO:0032259">
    <property type="term" value="P:methylation"/>
    <property type="evidence" value="ECO:0007669"/>
    <property type="project" value="UniProtKB-KW"/>
</dbReference>